<feature type="compositionally biased region" description="Low complexity" evidence="1">
    <location>
        <begin position="42"/>
        <end position="61"/>
    </location>
</feature>
<dbReference type="OrthoDB" id="9984413at2"/>
<evidence type="ECO:0000313" key="3">
    <source>
        <dbReference type="Proteomes" id="UP000199071"/>
    </source>
</evidence>
<gene>
    <name evidence="2" type="ORF">SAMN02982931_04144</name>
</gene>
<name>A0A1G6E594_9HYPH</name>
<keyword evidence="3" id="KW-1185">Reference proteome</keyword>
<proteinExistence type="predicted"/>
<accession>A0A1G6E594</accession>
<evidence type="ECO:0000313" key="2">
    <source>
        <dbReference type="EMBL" id="SDB52654.1"/>
    </source>
</evidence>
<feature type="region of interest" description="Disordered" evidence="1">
    <location>
        <begin position="1"/>
        <end position="71"/>
    </location>
</feature>
<reference evidence="2 3" key="1">
    <citation type="submission" date="2016-10" db="EMBL/GenBank/DDBJ databases">
        <authorList>
            <person name="de Groot N.N."/>
        </authorList>
    </citation>
    <scope>NUCLEOTIDE SEQUENCE [LARGE SCALE GENOMIC DNA]</scope>
    <source>
        <strain evidence="2 3">ATCC 35022</strain>
    </source>
</reference>
<dbReference type="Proteomes" id="UP000199071">
    <property type="component" value="Unassembled WGS sequence"/>
</dbReference>
<protein>
    <submittedName>
        <fullName evidence="2">Uncharacterized protein</fullName>
    </submittedName>
</protein>
<evidence type="ECO:0000256" key="1">
    <source>
        <dbReference type="SAM" id="MobiDB-lite"/>
    </source>
</evidence>
<dbReference type="EMBL" id="FMXQ01000010">
    <property type="protein sequence ID" value="SDB52654.1"/>
    <property type="molecule type" value="Genomic_DNA"/>
</dbReference>
<dbReference type="AlphaFoldDB" id="A0A1G6E594"/>
<organism evidence="2 3">
    <name type="scientific">Bauldia litoralis</name>
    <dbReference type="NCBI Taxonomy" id="665467"/>
    <lineage>
        <taxon>Bacteria</taxon>
        <taxon>Pseudomonadati</taxon>
        <taxon>Pseudomonadota</taxon>
        <taxon>Alphaproteobacteria</taxon>
        <taxon>Hyphomicrobiales</taxon>
        <taxon>Kaistiaceae</taxon>
        <taxon>Bauldia</taxon>
    </lineage>
</organism>
<feature type="compositionally biased region" description="Basic and acidic residues" evidence="1">
    <location>
        <begin position="1"/>
        <end position="41"/>
    </location>
</feature>
<dbReference type="RefSeq" id="WP_139167909.1">
    <property type="nucleotide sequence ID" value="NZ_FMXQ01000010.1"/>
</dbReference>
<sequence>MSDVKAPRKGDAASKKPEATKTEVKSTEAKTPDAGKPEKATETASAETPAAKADAAPKSASQTSISHFSSVSTPAYRAGWEAIFGGAAARKTKSKASDGDDFPDSLVITDEDIDAELRAALYKAFQKKARSQGFSLAKAKKTADIAYNLDCHLIRK</sequence>
<feature type="compositionally biased region" description="Polar residues" evidence="1">
    <location>
        <begin position="62"/>
        <end position="71"/>
    </location>
</feature>